<dbReference type="InterPro" id="IPR045122">
    <property type="entry name" value="Csc1-like"/>
</dbReference>
<feature type="transmembrane region" description="Helical" evidence="7">
    <location>
        <begin position="598"/>
        <end position="628"/>
    </location>
</feature>
<dbReference type="InterPro" id="IPR027815">
    <property type="entry name" value="CSC1/OSCA1-like_cyt"/>
</dbReference>
<gene>
    <name evidence="11" type="ORF">PACLA_8A070681</name>
</gene>
<feature type="transmembrane region" description="Helical" evidence="7">
    <location>
        <begin position="33"/>
        <end position="50"/>
    </location>
</feature>
<dbReference type="PANTHER" id="PTHR13018:SF5">
    <property type="entry name" value="RE44586P"/>
    <property type="match status" value="1"/>
</dbReference>
<keyword evidence="5 7" id="KW-1133">Transmembrane helix</keyword>
<dbReference type="EMBL" id="CACRXK020001153">
    <property type="protein sequence ID" value="CAB3987309.1"/>
    <property type="molecule type" value="Genomic_DNA"/>
</dbReference>
<feature type="transmembrane region" description="Helical" evidence="7">
    <location>
        <begin position="137"/>
        <end position="155"/>
    </location>
</feature>
<comment type="similarity">
    <text evidence="2">Belongs to the CSC1 (TC 1.A.17) family.</text>
</comment>
<dbReference type="Proteomes" id="UP001152795">
    <property type="component" value="Unassembled WGS sequence"/>
</dbReference>
<keyword evidence="4 7" id="KW-0812">Transmembrane</keyword>
<dbReference type="InterPro" id="IPR032880">
    <property type="entry name" value="CSC1/OSCA1-like_N"/>
</dbReference>
<accession>A0A7D9DJF1</accession>
<dbReference type="EMBL" id="CACRXK020001153">
    <property type="protein sequence ID" value="CAB3987311.1"/>
    <property type="molecule type" value="Genomic_DNA"/>
</dbReference>
<evidence type="ECO:0000256" key="6">
    <source>
        <dbReference type="ARBA" id="ARBA00023136"/>
    </source>
</evidence>
<protein>
    <submittedName>
        <fullName evidence="11">CSC1 2 isoform X1</fullName>
    </submittedName>
</protein>
<proteinExistence type="inferred from homology"/>
<feature type="domain" description="CSC1/OSCA1-like cytosolic" evidence="10">
    <location>
        <begin position="218"/>
        <end position="395"/>
    </location>
</feature>
<evidence type="ECO:0000256" key="7">
    <source>
        <dbReference type="SAM" id="Phobius"/>
    </source>
</evidence>
<keyword evidence="6 7" id="KW-0472">Membrane</keyword>
<dbReference type="GO" id="GO:0005227">
    <property type="term" value="F:calcium-activated cation channel activity"/>
    <property type="evidence" value="ECO:0007669"/>
    <property type="project" value="InterPro"/>
</dbReference>
<dbReference type="PANTHER" id="PTHR13018">
    <property type="entry name" value="PROBABLE MEMBRANE PROTEIN DUF221-RELATED"/>
    <property type="match status" value="1"/>
</dbReference>
<feature type="transmembrane region" description="Helical" evidence="7">
    <location>
        <begin position="657"/>
        <end position="682"/>
    </location>
</feature>
<feature type="domain" description="CSC1/OSCA1-like N-terminal transmembrane" evidence="9">
    <location>
        <begin position="32"/>
        <end position="203"/>
    </location>
</feature>
<keyword evidence="12" id="KW-1185">Reference proteome</keyword>
<evidence type="ECO:0000256" key="5">
    <source>
        <dbReference type="ARBA" id="ARBA00022989"/>
    </source>
</evidence>
<feature type="transmembrane region" description="Helical" evidence="7">
    <location>
        <begin position="688"/>
        <end position="711"/>
    </location>
</feature>
<dbReference type="GO" id="GO:0005886">
    <property type="term" value="C:plasma membrane"/>
    <property type="evidence" value="ECO:0007669"/>
    <property type="project" value="TreeGrafter"/>
</dbReference>
<dbReference type="OrthoDB" id="1689567at2759"/>
<comment type="subcellular location">
    <subcellularLocation>
        <location evidence="1">Membrane</location>
        <topology evidence="1">Multi-pass membrane protein</topology>
    </subcellularLocation>
</comment>
<evidence type="ECO:0000259" key="9">
    <source>
        <dbReference type="Pfam" id="PF13967"/>
    </source>
</evidence>
<dbReference type="InterPro" id="IPR003864">
    <property type="entry name" value="CSC1/OSCA1-like_7TM"/>
</dbReference>
<dbReference type="Pfam" id="PF02714">
    <property type="entry name" value="RSN1_7TM"/>
    <property type="match status" value="1"/>
</dbReference>
<dbReference type="Pfam" id="PF13967">
    <property type="entry name" value="RSN1_TM"/>
    <property type="match status" value="1"/>
</dbReference>
<evidence type="ECO:0000256" key="2">
    <source>
        <dbReference type="ARBA" id="ARBA00007779"/>
    </source>
</evidence>
<comment type="caution">
    <text evidence="11">The sequence shown here is derived from an EMBL/GenBank/DDBJ whole genome shotgun (WGS) entry which is preliminary data.</text>
</comment>
<evidence type="ECO:0000313" key="12">
    <source>
        <dbReference type="Proteomes" id="UP001152795"/>
    </source>
</evidence>
<feature type="transmembrane region" description="Helical" evidence="7">
    <location>
        <begin position="408"/>
        <end position="429"/>
    </location>
</feature>
<feature type="domain" description="CSC1/OSCA1-like 7TM region" evidence="8">
    <location>
        <begin position="406"/>
        <end position="671"/>
    </location>
</feature>
<organism evidence="11 12">
    <name type="scientific">Paramuricea clavata</name>
    <name type="common">Red gorgonian</name>
    <name type="synonym">Violescent sea-whip</name>
    <dbReference type="NCBI Taxonomy" id="317549"/>
    <lineage>
        <taxon>Eukaryota</taxon>
        <taxon>Metazoa</taxon>
        <taxon>Cnidaria</taxon>
        <taxon>Anthozoa</taxon>
        <taxon>Octocorallia</taxon>
        <taxon>Malacalcyonacea</taxon>
        <taxon>Plexauridae</taxon>
        <taxon>Paramuricea</taxon>
    </lineage>
</organism>
<keyword evidence="3" id="KW-0813">Transport</keyword>
<evidence type="ECO:0000256" key="4">
    <source>
        <dbReference type="ARBA" id="ARBA00022692"/>
    </source>
</evidence>
<dbReference type="Pfam" id="PF14703">
    <property type="entry name" value="PHM7_cyt"/>
    <property type="match status" value="1"/>
</dbReference>
<evidence type="ECO:0000256" key="1">
    <source>
        <dbReference type="ARBA" id="ARBA00004141"/>
    </source>
</evidence>
<sequence length="798" mass="91321">MYSSSNFSCSEIYNVTGNTYDVESSDGGIPENLGINFAIWLIILTVFCVIRRWAWDYGRLALVQKNDNGWAKIFFGKTEEERKEGLINDGEDSLETDGVSDKGYFKWIRVVFKLSDEDIRKRAGHDAIHYLSFQKCLIYYTLIICVLSIVVILPVNHSGDVVPEENHYGTTTLANLSPHSNVIWLHTIFAFLYLAILIVMVWKFSQGFETDSDPVSQLTVLVSHVAKSASKDQVKQHFEESYGEGSVKNVQFAYNISKLTVISRKVTAASLGRNIHAAYLMKHGEKKLTKISTSKICPCCPCYKETYDGLEYYTKEEQRYTNDFVREKDAVLRYKTLRIMFVTFTKPNLVLRCMQDYSLLSLSGNYSATSMSIAVKSSNWTVERAPSSGNIIWENLSADPKYWWIRTALINICLFIFVLFFTTPAILLAGWNHLQSSVEDRVQSSGNPFLNQFLPTFVLWLFTAILPSVVSWSSYYEYQWTRTQQEKSVMFKVYIFLMCMIVILPSLALTSLDALFEITIRGDIKSISDRMGCVFLPNSGAFFVNYIITSALIGTALELVRLPELFVYGVRMCYTSNEGERLLVKKEAVVEFPFGIQYAWMIAIYSIIIIYSIACPLVVPFGLLYLLLKHFVDRYNLFFNYRPPAYKYMDRSVHNTAIYFLICSTFLLLFCILFYCIIRLGIEDPQTIFALVVFLITLILFIGKVCCGWFARYSIYRRSPSLEGQEEIPTDSQTSEAYLPPVLQSSYRVGEVPEDDHATNLRRRHYGIHDHVIDSDNLRQSDDVIVEVPTEPSGTGEK</sequence>
<evidence type="ECO:0000313" key="11">
    <source>
        <dbReference type="EMBL" id="CAB3987309.1"/>
    </source>
</evidence>
<dbReference type="AlphaFoldDB" id="A0A7D9DJF1"/>
<evidence type="ECO:0000256" key="3">
    <source>
        <dbReference type="ARBA" id="ARBA00022448"/>
    </source>
</evidence>
<reference evidence="11" key="1">
    <citation type="submission" date="2020-04" db="EMBL/GenBank/DDBJ databases">
        <authorList>
            <person name="Alioto T."/>
            <person name="Alioto T."/>
            <person name="Gomez Garrido J."/>
        </authorList>
    </citation>
    <scope>NUCLEOTIDE SEQUENCE</scope>
    <source>
        <strain evidence="11">A484AB</strain>
    </source>
</reference>
<feature type="transmembrane region" description="Helical" evidence="7">
    <location>
        <begin position="449"/>
        <end position="472"/>
    </location>
</feature>
<feature type="transmembrane region" description="Helical" evidence="7">
    <location>
        <begin position="493"/>
        <end position="512"/>
    </location>
</feature>
<evidence type="ECO:0000259" key="8">
    <source>
        <dbReference type="Pfam" id="PF02714"/>
    </source>
</evidence>
<evidence type="ECO:0000259" key="10">
    <source>
        <dbReference type="Pfam" id="PF14703"/>
    </source>
</evidence>
<name>A0A7D9DJF1_PARCT</name>
<feature type="transmembrane region" description="Helical" evidence="7">
    <location>
        <begin position="183"/>
        <end position="202"/>
    </location>
</feature>
<dbReference type="EMBL" id="CACRXK020001153">
    <property type="protein sequence ID" value="CAB3987310.1"/>
    <property type="molecule type" value="Genomic_DNA"/>
</dbReference>